<organism evidence="1 2">
    <name type="scientific">Lophiotrema nucula</name>
    <dbReference type="NCBI Taxonomy" id="690887"/>
    <lineage>
        <taxon>Eukaryota</taxon>
        <taxon>Fungi</taxon>
        <taxon>Dikarya</taxon>
        <taxon>Ascomycota</taxon>
        <taxon>Pezizomycotina</taxon>
        <taxon>Dothideomycetes</taxon>
        <taxon>Pleosporomycetidae</taxon>
        <taxon>Pleosporales</taxon>
        <taxon>Lophiotremataceae</taxon>
        <taxon>Lophiotrema</taxon>
    </lineage>
</organism>
<accession>A0A6A5YM39</accession>
<proteinExistence type="predicted"/>
<gene>
    <name evidence="1" type="ORF">BDV96DRAFT_587883</name>
</gene>
<reference evidence="1" key="1">
    <citation type="journal article" date="2020" name="Stud. Mycol.">
        <title>101 Dothideomycetes genomes: a test case for predicting lifestyles and emergence of pathogens.</title>
        <authorList>
            <person name="Haridas S."/>
            <person name="Albert R."/>
            <person name="Binder M."/>
            <person name="Bloem J."/>
            <person name="Labutti K."/>
            <person name="Salamov A."/>
            <person name="Andreopoulos B."/>
            <person name="Baker S."/>
            <person name="Barry K."/>
            <person name="Bills G."/>
            <person name="Bluhm B."/>
            <person name="Cannon C."/>
            <person name="Castanera R."/>
            <person name="Culley D."/>
            <person name="Daum C."/>
            <person name="Ezra D."/>
            <person name="Gonzalez J."/>
            <person name="Henrissat B."/>
            <person name="Kuo A."/>
            <person name="Liang C."/>
            <person name="Lipzen A."/>
            <person name="Lutzoni F."/>
            <person name="Magnuson J."/>
            <person name="Mondo S."/>
            <person name="Nolan M."/>
            <person name="Ohm R."/>
            <person name="Pangilinan J."/>
            <person name="Park H.-J."/>
            <person name="Ramirez L."/>
            <person name="Alfaro M."/>
            <person name="Sun H."/>
            <person name="Tritt A."/>
            <person name="Yoshinaga Y."/>
            <person name="Zwiers L.-H."/>
            <person name="Turgeon B."/>
            <person name="Goodwin S."/>
            <person name="Spatafora J."/>
            <person name="Crous P."/>
            <person name="Grigoriev I."/>
        </authorList>
    </citation>
    <scope>NUCLEOTIDE SEQUENCE</scope>
    <source>
        <strain evidence="1">CBS 627.86</strain>
    </source>
</reference>
<dbReference type="Proteomes" id="UP000799770">
    <property type="component" value="Unassembled WGS sequence"/>
</dbReference>
<evidence type="ECO:0000313" key="2">
    <source>
        <dbReference type="Proteomes" id="UP000799770"/>
    </source>
</evidence>
<name>A0A6A5YM39_9PLEO</name>
<keyword evidence="2" id="KW-1185">Reference proteome</keyword>
<dbReference type="OrthoDB" id="3673440at2759"/>
<sequence length="256" mass="28854">MTMSYEAELTRPMRTFTQYNLNFPASGYESGVKMKQEVARGQDSTPAGKMTIKKTPRGFLDLPGELRNKIYKLALGNDRHRIPFPGPDRVIQDPAFKLFFLNRRIYLEASSVFVRTATAYIPVMPGMDIEQIVGGVQDGGAGVGPQWGYETIGHALCMMNKTHLHLHMPQLPCSNGVTLLPALMAAIRVLMRHSSLPLHLQQSDPFEYKHNVTIHLDRLFLDEWSSVLDVQDQVTLHRVIAAMAKGTGVEWILLYY</sequence>
<dbReference type="AlphaFoldDB" id="A0A6A5YM39"/>
<evidence type="ECO:0008006" key="3">
    <source>
        <dbReference type="Google" id="ProtNLM"/>
    </source>
</evidence>
<evidence type="ECO:0000313" key="1">
    <source>
        <dbReference type="EMBL" id="KAF2108196.1"/>
    </source>
</evidence>
<dbReference type="EMBL" id="ML977349">
    <property type="protein sequence ID" value="KAF2108196.1"/>
    <property type="molecule type" value="Genomic_DNA"/>
</dbReference>
<protein>
    <recommendedName>
        <fullName evidence="3">F-box domain-containing protein</fullName>
    </recommendedName>
</protein>